<organism evidence="2 3">
    <name type="scientific">Paracoccus onchidii</name>
    <dbReference type="NCBI Taxonomy" id="3017813"/>
    <lineage>
        <taxon>Bacteria</taxon>
        <taxon>Pseudomonadati</taxon>
        <taxon>Pseudomonadota</taxon>
        <taxon>Alphaproteobacteria</taxon>
        <taxon>Rhodobacterales</taxon>
        <taxon>Paracoccaceae</taxon>
        <taxon>Paracoccus</taxon>
    </lineage>
</organism>
<comment type="caution">
    <text evidence="2">The sequence shown here is derived from an EMBL/GenBank/DDBJ whole genome shotgun (WGS) entry which is preliminary data.</text>
</comment>
<evidence type="ECO:0000313" key="3">
    <source>
        <dbReference type="Proteomes" id="UP001165641"/>
    </source>
</evidence>
<evidence type="ECO:0000256" key="1">
    <source>
        <dbReference type="SAM" id="MobiDB-lite"/>
    </source>
</evidence>
<feature type="non-terminal residue" evidence="2">
    <location>
        <position position="1"/>
    </location>
</feature>
<gene>
    <name evidence="2" type="ORF">PAF17_18800</name>
</gene>
<dbReference type="EMBL" id="JAQBIE010000040">
    <property type="protein sequence ID" value="MDB6179528.1"/>
    <property type="molecule type" value="Genomic_DNA"/>
</dbReference>
<dbReference type="Proteomes" id="UP001165641">
    <property type="component" value="Unassembled WGS sequence"/>
</dbReference>
<evidence type="ECO:0000313" key="2">
    <source>
        <dbReference type="EMBL" id="MDB6179528.1"/>
    </source>
</evidence>
<name>A0ABT4ZKK0_9RHOB</name>
<accession>A0ABT4ZKK0</accession>
<feature type="region of interest" description="Disordered" evidence="1">
    <location>
        <begin position="38"/>
        <end position="85"/>
    </location>
</feature>
<reference evidence="2" key="1">
    <citation type="submission" date="2022-12" db="EMBL/GenBank/DDBJ databases">
        <title>Paracoccus onchidii sp. nov., isolated from a marine invertebrate from the South China Sea.</title>
        <authorList>
            <person name="Xu S."/>
            <person name="Liu Z."/>
            <person name="Xu Y."/>
        </authorList>
    </citation>
    <scope>NUCLEOTIDE SEQUENCE</scope>
    <source>
        <strain evidence="2">Z330</strain>
    </source>
</reference>
<proteinExistence type="predicted"/>
<keyword evidence="3" id="KW-1185">Reference proteome</keyword>
<protein>
    <submittedName>
        <fullName evidence="2">ISNCY family transposase</fullName>
    </submittedName>
</protein>
<feature type="compositionally biased region" description="Basic and acidic residues" evidence="1">
    <location>
        <begin position="66"/>
        <end position="85"/>
    </location>
</feature>
<sequence>WKGVLLPYRIFDPAQQRVTHAAISENKRHGDVRAFIKAQQDANPPQIDAVGKQRSRYTPTGKPKPGRKDAIQRRAERRLRWPEWR</sequence>